<proteinExistence type="predicted"/>
<name>A0A2C6MFM2_9FIRM</name>
<dbReference type="RefSeq" id="WP_099082576.1">
    <property type="nucleotide sequence ID" value="NZ_AWQQ01000040.1"/>
</dbReference>
<keyword evidence="2" id="KW-1185">Reference proteome</keyword>
<evidence type="ECO:0000313" key="2">
    <source>
        <dbReference type="Proteomes" id="UP000222564"/>
    </source>
</evidence>
<sequence length="125" mass="13645">MSFLSYPEGTGAGTANNEFFRQLISHLTNHAGIQRSAKLKGVVQRAVAAGDLCTGYPHLNRDVVMAGMLLFPLIREGYLPGGLQGAMGVLGGMEVEERFKILQVLVSAQTDFARGEAKIVRYFYH</sequence>
<dbReference type="AlphaFoldDB" id="A0A2C6MFM2"/>
<gene>
    <name evidence="1" type="ORF">P378_06555</name>
</gene>
<evidence type="ECO:0000313" key="1">
    <source>
        <dbReference type="EMBL" id="PHJ38968.1"/>
    </source>
</evidence>
<dbReference type="Proteomes" id="UP000222564">
    <property type="component" value="Unassembled WGS sequence"/>
</dbReference>
<protein>
    <submittedName>
        <fullName evidence="1">Uncharacterized protein</fullName>
    </submittedName>
</protein>
<reference evidence="1 2" key="1">
    <citation type="submission" date="2013-09" db="EMBL/GenBank/DDBJ databases">
        <title>Biodegradation of hydrocarbons in the deep terrestrial subsurface : characterization of a microbial consortium composed of two Desulfotomaculum species originating from a deep geological formation.</title>
        <authorList>
            <person name="Aullo T."/>
            <person name="Berlendis S."/>
            <person name="Lascourreges J.-F."/>
            <person name="Dessort D."/>
            <person name="Saint-Laurent S."/>
            <person name="Schraauwers B."/>
            <person name="Mas J."/>
            <person name="Magot M."/>
            <person name="Ranchou-Peyruse A."/>
        </authorList>
    </citation>
    <scope>NUCLEOTIDE SEQUENCE [LARGE SCALE GENOMIC DNA]</scope>
    <source>
        <strain evidence="1 2">Bs107</strain>
    </source>
</reference>
<comment type="caution">
    <text evidence="1">The sequence shown here is derived from an EMBL/GenBank/DDBJ whole genome shotgun (WGS) entry which is preliminary data.</text>
</comment>
<accession>A0A2C6MFM2</accession>
<organism evidence="1 2">
    <name type="scientific">Desulforamulus profundi</name>
    <dbReference type="NCBI Taxonomy" id="1383067"/>
    <lineage>
        <taxon>Bacteria</taxon>
        <taxon>Bacillati</taxon>
        <taxon>Bacillota</taxon>
        <taxon>Clostridia</taxon>
        <taxon>Eubacteriales</taxon>
        <taxon>Peptococcaceae</taxon>
        <taxon>Desulforamulus</taxon>
    </lineage>
</organism>
<dbReference type="OrthoDB" id="1787490at2"/>
<dbReference type="EMBL" id="AWQQ01000040">
    <property type="protein sequence ID" value="PHJ38968.1"/>
    <property type="molecule type" value="Genomic_DNA"/>
</dbReference>